<accession>A0A914RVN6</accession>
<dbReference type="PROSITE" id="PS50001">
    <property type="entry name" value="SH2"/>
    <property type="match status" value="1"/>
</dbReference>
<dbReference type="InterPro" id="IPR036860">
    <property type="entry name" value="SH2_dom_sf"/>
</dbReference>
<dbReference type="InterPro" id="IPR000980">
    <property type="entry name" value="SH2"/>
</dbReference>
<reference evidence="4" key="1">
    <citation type="submission" date="2022-11" db="UniProtKB">
        <authorList>
            <consortium name="WormBaseParasite"/>
        </authorList>
    </citation>
    <scope>IDENTIFICATION</scope>
</reference>
<evidence type="ECO:0000259" key="2">
    <source>
        <dbReference type="PROSITE" id="PS50001"/>
    </source>
</evidence>
<evidence type="ECO:0000313" key="4">
    <source>
        <dbReference type="WBParaSite" id="PEQ_0001055501-mRNA-1"/>
    </source>
</evidence>
<sequence>MADERLRTKLHESLLALSSPPRTGRTITGPYAGQPWYYGRLTRDESDAQLNARGVDGDYLVRDSESN</sequence>
<dbReference type="AlphaFoldDB" id="A0A914RVN6"/>
<dbReference type="Pfam" id="PF00017">
    <property type="entry name" value="SH2"/>
    <property type="match status" value="1"/>
</dbReference>
<organism evidence="3 4">
    <name type="scientific">Parascaris equorum</name>
    <name type="common">Equine roundworm</name>
    <dbReference type="NCBI Taxonomy" id="6256"/>
    <lineage>
        <taxon>Eukaryota</taxon>
        <taxon>Metazoa</taxon>
        <taxon>Ecdysozoa</taxon>
        <taxon>Nematoda</taxon>
        <taxon>Chromadorea</taxon>
        <taxon>Rhabditida</taxon>
        <taxon>Spirurina</taxon>
        <taxon>Ascaridomorpha</taxon>
        <taxon>Ascaridoidea</taxon>
        <taxon>Ascarididae</taxon>
        <taxon>Parascaris</taxon>
    </lineage>
</organism>
<evidence type="ECO:0000256" key="1">
    <source>
        <dbReference type="PROSITE-ProRule" id="PRU00191"/>
    </source>
</evidence>
<feature type="domain" description="SH2" evidence="2">
    <location>
        <begin position="36"/>
        <end position="67"/>
    </location>
</feature>
<name>A0A914RVN6_PAREQ</name>
<evidence type="ECO:0000313" key="3">
    <source>
        <dbReference type="Proteomes" id="UP000887564"/>
    </source>
</evidence>
<keyword evidence="1" id="KW-0727">SH2 domain</keyword>
<dbReference type="WBParaSite" id="PEQ_0001055501-mRNA-1">
    <property type="protein sequence ID" value="PEQ_0001055501-mRNA-1"/>
    <property type="gene ID" value="PEQ_0001055501"/>
</dbReference>
<protein>
    <submittedName>
        <fullName evidence="4">SH2 domain-containing protein</fullName>
    </submittedName>
</protein>
<dbReference type="Gene3D" id="3.30.505.10">
    <property type="entry name" value="SH2 domain"/>
    <property type="match status" value="1"/>
</dbReference>
<keyword evidence="3" id="KW-1185">Reference proteome</keyword>
<proteinExistence type="predicted"/>
<dbReference type="Proteomes" id="UP000887564">
    <property type="component" value="Unplaced"/>
</dbReference>
<dbReference type="SUPFAM" id="SSF55550">
    <property type="entry name" value="SH2 domain"/>
    <property type="match status" value="1"/>
</dbReference>